<feature type="signal peptide" evidence="3">
    <location>
        <begin position="1"/>
        <end position="20"/>
    </location>
</feature>
<proteinExistence type="predicted"/>
<keyword evidence="5" id="KW-1185">Reference proteome</keyword>
<dbReference type="Pfam" id="PF01344">
    <property type="entry name" value="Kelch_1"/>
    <property type="match status" value="1"/>
</dbReference>
<dbReference type="AlphaFoldDB" id="A0A845M2E5"/>
<feature type="chain" id="PRO_5032834303" evidence="3">
    <location>
        <begin position="21"/>
        <end position="329"/>
    </location>
</feature>
<evidence type="ECO:0000256" key="3">
    <source>
        <dbReference type="SAM" id="SignalP"/>
    </source>
</evidence>
<protein>
    <submittedName>
        <fullName evidence="4">Kelch-like protein</fullName>
    </submittedName>
</protein>
<evidence type="ECO:0000256" key="1">
    <source>
        <dbReference type="ARBA" id="ARBA00022441"/>
    </source>
</evidence>
<reference evidence="4 5" key="1">
    <citation type="submission" date="2019-12" db="EMBL/GenBank/DDBJ databases">
        <title>Maritimibacter sp. nov. sp. isolated from sea sand.</title>
        <authorList>
            <person name="Kim J."/>
            <person name="Jeong S.E."/>
            <person name="Jung H.S."/>
            <person name="Jeon C.O."/>
        </authorList>
    </citation>
    <scope>NUCLEOTIDE SEQUENCE [LARGE SCALE GENOMIC DNA]</scope>
    <source>
        <strain evidence="4 5">DP07</strain>
    </source>
</reference>
<evidence type="ECO:0000313" key="5">
    <source>
        <dbReference type="Proteomes" id="UP000467322"/>
    </source>
</evidence>
<keyword evidence="1" id="KW-0880">Kelch repeat</keyword>
<evidence type="ECO:0000256" key="2">
    <source>
        <dbReference type="ARBA" id="ARBA00022737"/>
    </source>
</evidence>
<gene>
    <name evidence="4" type="ORF">GQE99_14375</name>
</gene>
<comment type="caution">
    <text evidence="4">The sequence shown here is derived from an EMBL/GenBank/DDBJ whole genome shotgun (WGS) entry which is preliminary data.</text>
</comment>
<dbReference type="InterPro" id="IPR011043">
    <property type="entry name" value="Gal_Oxase/kelch_b-propeller"/>
</dbReference>
<dbReference type="Gene3D" id="2.120.10.80">
    <property type="entry name" value="Kelch-type beta propeller"/>
    <property type="match status" value="2"/>
</dbReference>
<dbReference type="EMBL" id="WTUX01000017">
    <property type="protein sequence ID" value="MZR14205.1"/>
    <property type="molecule type" value="Genomic_DNA"/>
</dbReference>
<evidence type="ECO:0000313" key="4">
    <source>
        <dbReference type="EMBL" id="MZR14205.1"/>
    </source>
</evidence>
<dbReference type="InterPro" id="IPR015915">
    <property type="entry name" value="Kelch-typ_b-propeller"/>
</dbReference>
<keyword evidence="3" id="KW-0732">Signal</keyword>
<dbReference type="InterPro" id="IPR006652">
    <property type="entry name" value="Kelch_1"/>
</dbReference>
<dbReference type="PANTHER" id="PTHR46344">
    <property type="entry name" value="OS02G0202900 PROTEIN"/>
    <property type="match status" value="1"/>
</dbReference>
<organism evidence="4 5">
    <name type="scientific">Maritimibacter harenae</name>
    <dbReference type="NCBI Taxonomy" id="2606218"/>
    <lineage>
        <taxon>Bacteria</taxon>
        <taxon>Pseudomonadati</taxon>
        <taxon>Pseudomonadota</taxon>
        <taxon>Alphaproteobacteria</taxon>
        <taxon>Rhodobacterales</taxon>
        <taxon>Roseobacteraceae</taxon>
        <taxon>Maritimibacter</taxon>
    </lineage>
</organism>
<keyword evidence="2" id="KW-0677">Repeat</keyword>
<dbReference type="PRINTS" id="PR00501">
    <property type="entry name" value="KELCHREPEAT"/>
</dbReference>
<dbReference type="SMART" id="SM00612">
    <property type="entry name" value="Kelch"/>
    <property type="match status" value="5"/>
</dbReference>
<dbReference type="Pfam" id="PF24681">
    <property type="entry name" value="Kelch_KLHDC2_KLHL20_DRC7"/>
    <property type="match status" value="1"/>
</dbReference>
<dbReference type="SUPFAM" id="SSF50965">
    <property type="entry name" value="Galactose oxidase, central domain"/>
    <property type="match status" value="1"/>
</dbReference>
<accession>A0A845M2E5</accession>
<name>A0A845M2E5_9RHOB</name>
<sequence>MIRNAILASILTLLPTICGADPGWRPAPEMPVAAQEIYGAVRADRFYTLGGFGADGAPVAAAQVFDARAGTWSMLPPLPEPRHHVGVAIAGGRLYAIGGFTGTPPEWRATDAVSVFDFETEEWRPGPSLPVARGEHLTVVVADEIVVIGGRVPRAPGAARFADHADTSRVDILDTATGTWRRGANAPTARNSAAGGVIDGRVHVVGGRQFDPGAAVSLSNVAIHEVYDPQRDSWSRRPPMPQAQGGLSAAVLDGRLHVFGGEAFSPRPHVFPDTWAFDPESGDWRPQPSMRTPRHGTAAATLNGALHVFGGATRAGLGAVATVERRTPD</sequence>
<dbReference type="PANTHER" id="PTHR46344:SF27">
    <property type="entry name" value="KELCH REPEAT SUPERFAMILY PROTEIN"/>
    <property type="match status" value="1"/>
</dbReference>
<dbReference type="Proteomes" id="UP000467322">
    <property type="component" value="Unassembled WGS sequence"/>
</dbReference>
<dbReference type="RefSeq" id="WP_161352318.1">
    <property type="nucleotide sequence ID" value="NZ_WTUX01000017.1"/>
</dbReference>